<evidence type="ECO:0000256" key="2">
    <source>
        <dbReference type="SAM" id="Phobius"/>
    </source>
</evidence>
<comment type="caution">
    <text evidence="3">The sequence shown here is derived from an EMBL/GenBank/DDBJ whole genome shotgun (WGS) entry which is preliminary data.</text>
</comment>
<keyword evidence="2" id="KW-0812">Transmembrane</keyword>
<evidence type="ECO:0000256" key="1">
    <source>
        <dbReference type="SAM" id="MobiDB-lite"/>
    </source>
</evidence>
<dbReference type="AlphaFoldDB" id="A0A699YJK1"/>
<dbReference type="EMBL" id="BLLF01000301">
    <property type="protein sequence ID" value="GFH10273.1"/>
    <property type="molecule type" value="Genomic_DNA"/>
</dbReference>
<evidence type="ECO:0000313" key="4">
    <source>
        <dbReference type="Proteomes" id="UP000485058"/>
    </source>
</evidence>
<feature type="transmembrane region" description="Helical" evidence="2">
    <location>
        <begin position="12"/>
        <end position="30"/>
    </location>
</feature>
<feature type="non-terminal residue" evidence="3">
    <location>
        <position position="1"/>
    </location>
</feature>
<gene>
    <name evidence="3" type="ORF">HaLaN_05555</name>
</gene>
<keyword evidence="2" id="KW-0472">Membrane</keyword>
<dbReference type="Proteomes" id="UP000485058">
    <property type="component" value="Unassembled WGS sequence"/>
</dbReference>
<keyword evidence="2" id="KW-1133">Transmembrane helix</keyword>
<accession>A0A699YJK1</accession>
<evidence type="ECO:0000313" key="3">
    <source>
        <dbReference type="EMBL" id="GFH10273.1"/>
    </source>
</evidence>
<organism evidence="3 4">
    <name type="scientific">Haematococcus lacustris</name>
    <name type="common">Green alga</name>
    <name type="synonym">Haematococcus pluvialis</name>
    <dbReference type="NCBI Taxonomy" id="44745"/>
    <lineage>
        <taxon>Eukaryota</taxon>
        <taxon>Viridiplantae</taxon>
        <taxon>Chlorophyta</taxon>
        <taxon>core chlorophytes</taxon>
        <taxon>Chlorophyceae</taxon>
        <taxon>CS clade</taxon>
        <taxon>Chlamydomonadales</taxon>
        <taxon>Haematococcaceae</taxon>
        <taxon>Haematococcus</taxon>
    </lineage>
</organism>
<feature type="region of interest" description="Disordered" evidence="1">
    <location>
        <begin position="36"/>
        <end position="75"/>
    </location>
</feature>
<sequence>WILAMRVTNQRFNMFHVFVLVPVGLIRQLATKPIDLDEEDDDDGAGAVPGAEAGGPAGEAGNRGQTGVAPGGMLG</sequence>
<name>A0A699YJK1_HAELA</name>
<reference evidence="3 4" key="1">
    <citation type="submission" date="2020-02" db="EMBL/GenBank/DDBJ databases">
        <title>Draft genome sequence of Haematococcus lacustris strain NIES-144.</title>
        <authorList>
            <person name="Morimoto D."/>
            <person name="Nakagawa S."/>
            <person name="Yoshida T."/>
            <person name="Sawayama S."/>
        </authorList>
    </citation>
    <scope>NUCLEOTIDE SEQUENCE [LARGE SCALE GENOMIC DNA]</scope>
    <source>
        <strain evidence="3 4">NIES-144</strain>
    </source>
</reference>
<protein>
    <submittedName>
        <fullName evidence="3">Uncharacterized protein</fullName>
    </submittedName>
</protein>
<keyword evidence="4" id="KW-1185">Reference proteome</keyword>
<proteinExistence type="predicted"/>